<reference evidence="2" key="1">
    <citation type="submission" date="2023-03" db="EMBL/GenBank/DDBJ databases">
        <title>Massive genome expansion in bonnet fungi (Mycena s.s.) driven by repeated elements and novel gene families across ecological guilds.</title>
        <authorList>
            <consortium name="Lawrence Berkeley National Laboratory"/>
            <person name="Harder C.B."/>
            <person name="Miyauchi S."/>
            <person name="Viragh M."/>
            <person name="Kuo A."/>
            <person name="Thoen E."/>
            <person name="Andreopoulos B."/>
            <person name="Lu D."/>
            <person name="Skrede I."/>
            <person name="Drula E."/>
            <person name="Henrissat B."/>
            <person name="Morin E."/>
            <person name="Kohler A."/>
            <person name="Barry K."/>
            <person name="LaButti K."/>
            <person name="Morin E."/>
            <person name="Salamov A."/>
            <person name="Lipzen A."/>
            <person name="Mereny Z."/>
            <person name="Hegedus B."/>
            <person name="Baldrian P."/>
            <person name="Stursova M."/>
            <person name="Weitz H."/>
            <person name="Taylor A."/>
            <person name="Grigoriev I.V."/>
            <person name="Nagy L.G."/>
            <person name="Martin F."/>
            <person name="Kauserud H."/>
        </authorList>
    </citation>
    <scope>NUCLEOTIDE SEQUENCE</scope>
    <source>
        <strain evidence="2">CBHHK067</strain>
    </source>
</reference>
<name>A0AAD7DAS5_MYCRO</name>
<evidence type="ECO:0000313" key="2">
    <source>
        <dbReference type="EMBL" id="KAJ7686985.1"/>
    </source>
</evidence>
<dbReference type="EMBL" id="JARKIE010000091">
    <property type="protein sequence ID" value="KAJ7686985.1"/>
    <property type="molecule type" value="Genomic_DNA"/>
</dbReference>
<proteinExistence type="predicted"/>
<evidence type="ECO:0000313" key="3">
    <source>
        <dbReference type="Proteomes" id="UP001221757"/>
    </source>
</evidence>
<keyword evidence="3" id="KW-1185">Reference proteome</keyword>
<dbReference type="Proteomes" id="UP001221757">
    <property type="component" value="Unassembled WGS sequence"/>
</dbReference>
<feature type="region of interest" description="Disordered" evidence="1">
    <location>
        <begin position="1"/>
        <end position="22"/>
    </location>
</feature>
<sequence length="282" mass="31591">MPTRKTPGGGNNRKGPGIKAARRKIQTVQELVRYEYDQPAQKLREAARNPRASGAEHIQRSDQVKGTRAETPTRGGVTRRIRKERLSETFCKTKTPKPRTRWDLDAELVGESKRTELGECERKYIQDSLNVIQCRAEAPELSPTRGVRNCEPALGDRKRSFPSPGCRKSDGVKRHHCLQMGLLSELYEFGLHLEPSIRRSKEKEGEGSTGGNIDSAGDFAKDWAYNEFQGAPSSARGPSEEDKLLCEAMTRGSNRMRSNRTKRSEAEGKGLWTDTMCEATRG</sequence>
<dbReference type="AlphaFoldDB" id="A0AAD7DAS5"/>
<evidence type="ECO:0000256" key="1">
    <source>
        <dbReference type="SAM" id="MobiDB-lite"/>
    </source>
</evidence>
<comment type="caution">
    <text evidence="2">The sequence shown here is derived from an EMBL/GenBank/DDBJ whole genome shotgun (WGS) entry which is preliminary data.</text>
</comment>
<organism evidence="2 3">
    <name type="scientific">Mycena rosella</name>
    <name type="common">Pink bonnet</name>
    <name type="synonym">Agaricus rosellus</name>
    <dbReference type="NCBI Taxonomy" id="1033263"/>
    <lineage>
        <taxon>Eukaryota</taxon>
        <taxon>Fungi</taxon>
        <taxon>Dikarya</taxon>
        <taxon>Basidiomycota</taxon>
        <taxon>Agaricomycotina</taxon>
        <taxon>Agaricomycetes</taxon>
        <taxon>Agaricomycetidae</taxon>
        <taxon>Agaricales</taxon>
        <taxon>Marasmiineae</taxon>
        <taxon>Mycenaceae</taxon>
        <taxon>Mycena</taxon>
    </lineage>
</organism>
<feature type="compositionally biased region" description="Basic and acidic residues" evidence="1">
    <location>
        <begin position="57"/>
        <end position="68"/>
    </location>
</feature>
<feature type="region of interest" description="Disordered" evidence="1">
    <location>
        <begin position="45"/>
        <end position="77"/>
    </location>
</feature>
<accession>A0AAD7DAS5</accession>
<gene>
    <name evidence="2" type="ORF">B0H17DRAFT_1136496</name>
</gene>
<feature type="region of interest" description="Disordered" evidence="1">
    <location>
        <begin position="229"/>
        <end position="282"/>
    </location>
</feature>
<protein>
    <submittedName>
        <fullName evidence="2">Uncharacterized protein</fullName>
    </submittedName>
</protein>